<dbReference type="GO" id="GO:0030149">
    <property type="term" value="P:sphingolipid catabolic process"/>
    <property type="evidence" value="ECO:0007669"/>
    <property type="project" value="TreeGrafter"/>
</dbReference>
<dbReference type="InterPro" id="IPR036770">
    <property type="entry name" value="Ankyrin_rpt-contain_sf"/>
</dbReference>
<reference evidence="1" key="1">
    <citation type="journal article" date="2020" name="bioRxiv">
        <title>Comparative genomics of Chlamydomonas.</title>
        <authorList>
            <person name="Craig R.J."/>
            <person name="Hasan A.R."/>
            <person name="Ness R.W."/>
            <person name="Keightley P.D."/>
        </authorList>
    </citation>
    <scope>NUCLEOTIDE SEQUENCE</scope>
    <source>
        <strain evidence="1">CCAP 11/173</strain>
    </source>
</reference>
<proteinExistence type="predicted"/>
<name>A0A835VZN8_9CHLO</name>
<evidence type="ECO:0000313" key="2">
    <source>
        <dbReference type="Proteomes" id="UP000613740"/>
    </source>
</evidence>
<dbReference type="AlphaFoldDB" id="A0A835VZN8"/>
<dbReference type="Gene3D" id="1.25.40.20">
    <property type="entry name" value="Ankyrin repeat-containing domain"/>
    <property type="match status" value="1"/>
</dbReference>
<dbReference type="GO" id="GO:0071944">
    <property type="term" value="C:cell periphery"/>
    <property type="evidence" value="ECO:0007669"/>
    <property type="project" value="TreeGrafter"/>
</dbReference>
<dbReference type="PANTHER" id="PTHR12393">
    <property type="entry name" value="SPHINGOMYELIN PHOSPHODIESTERASE RELATED"/>
    <property type="match status" value="1"/>
</dbReference>
<dbReference type="OrthoDB" id="560500at2759"/>
<sequence>MLCLAASSGDAGSLEAALAQCGCCAPDTATLSAAFSAALAGHAPMREMLFAVDQSVFNTNVLSLAAEAGHGEVCRWMWRELECIRPQAPTEAPDLHLGIARHACIAACRGGHEECIELLLQELYWALVNLRQQQQQQAQGLAVRGGRGKRLADLPHFPAHAATAAAEGGHADLSDHWAQQQLLRDRGLPPLDAARLAEHAVAAGNTAALGWLLEQPEGQGLAASDELQRAAVSAGHVPGPAGGRF</sequence>
<dbReference type="GO" id="GO:0046513">
    <property type="term" value="P:ceramide biosynthetic process"/>
    <property type="evidence" value="ECO:0007669"/>
    <property type="project" value="TreeGrafter"/>
</dbReference>
<evidence type="ECO:0000313" key="1">
    <source>
        <dbReference type="EMBL" id="KAG2431594.1"/>
    </source>
</evidence>
<keyword evidence="2" id="KW-1185">Reference proteome</keyword>
<accession>A0A835VZN8</accession>
<protein>
    <submittedName>
        <fullName evidence="1">Uncharacterized protein</fullName>
    </submittedName>
</protein>
<dbReference type="GO" id="GO:0016020">
    <property type="term" value="C:membrane"/>
    <property type="evidence" value="ECO:0007669"/>
    <property type="project" value="TreeGrafter"/>
</dbReference>
<dbReference type="Proteomes" id="UP000613740">
    <property type="component" value="Unassembled WGS sequence"/>
</dbReference>
<dbReference type="PANTHER" id="PTHR12393:SF6">
    <property type="entry name" value="SPHINGOMYELIN PHOSPHODIESTERASE 2"/>
    <property type="match status" value="1"/>
</dbReference>
<dbReference type="EMBL" id="JAEHOD010000072">
    <property type="protein sequence ID" value="KAG2431594.1"/>
    <property type="molecule type" value="Genomic_DNA"/>
</dbReference>
<dbReference type="SUPFAM" id="SSF48403">
    <property type="entry name" value="Ankyrin repeat"/>
    <property type="match status" value="1"/>
</dbReference>
<dbReference type="GO" id="GO:0005783">
    <property type="term" value="C:endoplasmic reticulum"/>
    <property type="evidence" value="ECO:0007669"/>
    <property type="project" value="TreeGrafter"/>
</dbReference>
<comment type="caution">
    <text evidence="1">The sequence shown here is derived from an EMBL/GenBank/DDBJ whole genome shotgun (WGS) entry which is preliminary data.</text>
</comment>
<gene>
    <name evidence="1" type="ORF">HYH02_013287</name>
</gene>
<organism evidence="1 2">
    <name type="scientific">Chlamydomonas schloesseri</name>
    <dbReference type="NCBI Taxonomy" id="2026947"/>
    <lineage>
        <taxon>Eukaryota</taxon>
        <taxon>Viridiplantae</taxon>
        <taxon>Chlorophyta</taxon>
        <taxon>core chlorophytes</taxon>
        <taxon>Chlorophyceae</taxon>
        <taxon>CS clade</taxon>
        <taxon>Chlamydomonadales</taxon>
        <taxon>Chlamydomonadaceae</taxon>
        <taxon>Chlamydomonas</taxon>
    </lineage>
</organism>
<dbReference type="GO" id="GO:0004620">
    <property type="term" value="F:phospholipase activity"/>
    <property type="evidence" value="ECO:0007669"/>
    <property type="project" value="TreeGrafter"/>
</dbReference>